<dbReference type="Gene3D" id="2.60.40.420">
    <property type="entry name" value="Cupredoxins - blue copper proteins"/>
    <property type="match status" value="3"/>
</dbReference>
<evidence type="ECO:0000313" key="11">
    <source>
        <dbReference type="EMBL" id="KDQ12108.1"/>
    </source>
</evidence>
<evidence type="ECO:0000259" key="8">
    <source>
        <dbReference type="Pfam" id="PF00394"/>
    </source>
</evidence>
<dbReference type="InParanoid" id="A0A067M8J5"/>
<gene>
    <name evidence="11" type="ORF">BOTBODRAFT_162022</name>
</gene>
<reference evidence="12" key="1">
    <citation type="journal article" date="2014" name="Proc. Natl. Acad. Sci. U.S.A.">
        <title>Extensive sampling of basidiomycete genomes demonstrates inadequacy of the white-rot/brown-rot paradigm for wood decay fungi.</title>
        <authorList>
            <person name="Riley R."/>
            <person name="Salamov A.A."/>
            <person name="Brown D.W."/>
            <person name="Nagy L.G."/>
            <person name="Floudas D."/>
            <person name="Held B.W."/>
            <person name="Levasseur A."/>
            <person name="Lombard V."/>
            <person name="Morin E."/>
            <person name="Otillar R."/>
            <person name="Lindquist E.A."/>
            <person name="Sun H."/>
            <person name="LaButti K.M."/>
            <person name="Schmutz J."/>
            <person name="Jabbour D."/>
            <person name="Luo H."/>
            <person name="Baker S.E."/>
            <person name="Pisabarro A.G."/>
            <person name="Walton J.D."/>
            <person name="Blanchette R.A."/>
            <person name="Henrissat B."/>
            <person name="Martin F."/>
            <person name="Cullen D."/>
            <person name="Hibbett D.S."/>
            <person name="Grigoriev I.V."/>
        </authorList>
    </citation>
    <scope>NUCLEOTIDE SEQUENCE [LARGE SCALE GENOMIC DNA]</scope>
    <source>
        <strain evidence="12">FD-172 SS1</strain>
    </source>
</reference>
<keyword evidence="2" id="KW-0479">Metal-binding</keyword>
<comment type="similarity">
    <text evidence="1">Belongs to the multicopper oxidase family.</text>
</comment>
<dbReference type="SUPFAM" id="SSF49503">
    <property type="entry name" value="Cupredoxins"/>
    <property type="match status" value="3"/>
</dbReference>
<dbReference type="InterPro" id="IPR045087">
    <property type="entry name" value="Cu-oxidase_fam"/>
</dbReference>
<dbReference type="CDD" id="cd13898">
    <property type="entry name" value="CuRO_3_Abr2_like"/>
    <property type="match status" value="1"/>
</dbReference>
<evidence type="ECO:0000256" key="4">
    <source>
        <dbReference type="ARBA" id="ARBA00023002"/>
    </source>
</evidence>
<evidence type="ECO:0000256" key="7">
    <source>
        <dbReference type="ARBA" id="ARBA00023180"/>
    </source>
</evidence>
<dbReference type="PANTHER" id="PTHR11709:SF488">
    <property type="entry name" value="LACCASE-RELATED"/>
    <property type="match status" value="1"/>
</dbReference>
<organism evidence="11 12">
    <name type="scientific">Botryobasidium botryosum (strain FD-172 SS1)</name>
    <dbReference type="NCBI Taxonomy" id="930990"/>
    <lineage>
        <taxon>Eukaryota</taxon>
        <taxon>Fungi</taxon>
        <taxon>Dikarya</taxon>
        <taxon>Basidiomycota</taxon>
        <taxon>Agaricomycotina</taxon>
        <taxon>Agaricomycetes</taxon>
        <taxon>Cantharellales</taxon>
        <taxon>Botryobasidiaceae</taxon>
        <taxon>Botryobasidium</taxon>
    </lineage>
</organism>
<dbReference type="InterPro" id="IPR002355">
    <property type="entry name" value="Cu_oxidase_Cu_BS"/>
</dbReference>
<evidence type="ECO:0000259" key="10">
    <source>
        <dbReference type="Pfam" id="PF07732"/>
    </source>
</evidence>
<keyword evidence="7" id="KW-0325">Glycoprotein</keyword>
<dbReference type="Pfam" id="PF07731">
    <property type="entry name" value="Cu-oxidase_2"/>
    <property type="match status" value="1"/>
</dbReference>
<dbReference type="InterPro" id="IPR008972">
    <property type="entry name" value="Cupredoxin"/>
</dbReference>
<dbReference type="PANTHER" id="PTHR11709">
    <property type="entry name" value="MULTI-COPPER OXIDASE"/>
    <property type="match status" value="1"/>
</dbReference>
<dbReference type="InterPro" id="IPR001117">
    <property type="entry name" value="Cu-oxidase_2nd"/>
</dbReference>
<dbReference type="Proteomes" id="UP000027195">
    <property type="component" value="Unassembled WGS sequence"/>
</dbReference>
<proteinExistence type="inferred from homology"/>
<feature type="domain" description="Plastocyanin-like" evidence="10">
    <location>
        <begin position="3"/>
        <end position="101"/>
    </location>
</feature>
<dbReference type="AlphaFoldDB" id="A0A067M8J5"/>
<dbReference type="InterPro" id="IPR011707">
    <property type="entry name" value="Cu-oxidase-like_N"/>
</dbReference>
<dbReference type="OrthoDB" id="2121828at2759"/>
<dbReference type="EMBL" id="KL198052">
    <property type="protein sequence ID" value="KDQ12108.1"/>
    <property type="molecule type" value="Genomic_DNA"/>
</dbReference>
<keyword evidence="12" id="KW-1185">Reference proteome</keyword>
<keyword evidence="4" id="KW-0560">Oxidoreductase</keyword>
<protein>
    <recommendedName>
        <fullName evidence="13">Multicopper oxidase</fullName>
    </recommendedName>
</protein>
<dbReference type="GO" id="GO:0016491">
    <property type="term" value="F:oxidoreductase activity"/>
    <property type="evidence" value="ECO:0007669"/>
    <property type="project" value="UniProtKB-KW"/>
</dbReference>
<feature type="domain" description="Plastocyanin-like" evidence="8">
    <location>
        <begin position="145"/>
        <end position="321"/>
    </location>
</feature>
<dbReference type="InterPro" id="IPR011706">
    <property type="entry name" value="Cu-oxidase_C"/>
</dbReference>
<feature type="domain" description="Plastocyanin-like" evidence="9">
    <location>
        <begin position="415"/>
        <end position="533"/>
    </location>
</feature>
<evidence type="ECO:0008006" key="13">
    <source>
        <dbReference type="Google" id="ProtNLM"/>
    </source>
</evidence>
<keyword evidence="3" id="KW-0732">Signal</keyword>
<dbReference type="HOGENOM" id="CLU_006504_5_0_1"/>
<evidence type="ECO:0000256" key="5">
    <source>
        <dbReference type="ARBA" id="ARBA00023008"/>
    </source>
</evidence>
<dbReference type="Pfam" id="PF00394">
    <property type="entry name" value="Cu-oxidase"/>
    <property type="match status" value="1"/>
</dbReference>
<evidence type="ECO:0000256" key="1">
    <source>
        <dbReference type="ARBA" id="ARBA00010609"/>
    </source>
</evidence>
<evidence type="ECO:0000313" key="12">
    <source>
        <dbReference type="Proteomes" id="UP000027195"/>
    </source>
</evidence>
<keyword evidence="5" id="KW-0186">Copper</keyword>
<accession>A0A067M8J5</accession>
<dbReference type="CDD" id="cd13876">
    <property type="entry name" value="CuRO_2_Abr2_like"/>
    <property type="match status" value="1"/>
</dbReference>
<evidence type="ECO:0000256" key="3">
    <source>
        <dbReference type="ARBA" id="ARBA00022729"/>
    </source>
</evidence>
<dbReference type="STRING" id="930990.A0A067M8J5"/>
<dbReference type="Pfam" id="PF07732">
    <property type="entry name" value="Cu-oxidase_3"/>
    <property type="match status" value="1"/>
</dbReference>
<dbReference type="CDD" id="cd13850">
    <property type="entry name" value="CuRO_1_Abr2_like"/>
    <property type="match status" value="1"/>
</dbReference>
<evidence type="ECO:0000256" key="2">
    <source>
        <dbReference type="ARBA" id="ARBA00022723"/>
    </source>
</evidence>
<dbReference type="GO" id="GO:0005507">
    <property type="term" value="F:copper ion binding"/>
    <property type="evidence" value="ECO:0007669"/>
    <property type="project" value="InterPro"/>
</dbReference>
<keyword evidence="6" id="KW-1015">Disulfide bond</keyword>
<name>A0A067M8J5_BOTB1</name>
<dbReference type="PROSITE" id="PS00080">
    <property type="entry name" value="MULTICOPPER_OXIDASE2"/>
    <property type="match status" value="1"/>
</dbReference>
<evidence type="ECO:0000256" key="6">
    <source>
        <dbReference type="ARBA" id="ARBA00023157"/>
    </source>
</evidence>
<evidence type="ECO:0000259" key="9">
    <source>
        <dbReference type="Pfam" id="PF07731"/>
    </source>
</evidence>
<sequence length="549" mass="60348">MAYLVNGQTPGPEIRAREGDDLEISVKNASPVNFTIHFHGINQRGTPWSDGVPGVTQAMILPGEVFVYKWTATQSGVYWYHAHSRELYDDGIRGPIYLESSDSQPTPFGLISSDPQDITAMESADKNPQVLSLSDRKHVNSEKDIEEWQRTHVEQLCVDSLLINGRGRVICPPQETFAPYIGFATPTLTAKGCAFPNNPGVYPYSDGKPDLVDSDVFFTCRNTTAPFSVVSVDPGSKWASLAFVNMAGLWQIKVSIDSHKLYVYSADGQYHKPQPVDIITIPVGERFQAMIKLDQPVADYTIRIAADEAPQFISGFAVLSYTRPSSATVDSLPQDVHPAMAYGGLVLNNSTTLDAMTLQPFPETLAPPKESTHTFILDLNRTNSLTWTLGHNPYQPFLELITPLLLAPQDASKLDPSIVFSYPLGSVIDMVFQAQAIPPSHPIHKHGKKAWIIGVGTGAFTWDSVATAMKEQPSFFNLKNPPLRDGFVTPFPINNEPTFLVIRYIVTDPAVTFIHCHISGHLVGGMAAVLMEGVDKLPPIPPYYRNAGL</sequence>